<keyword evidence="7" id="KW-0472">Membrane</keyword>
<proteinExistence type="predicted"/>
<evidence type="ECO:0000256" key="6">
    <source>
        <dbReference type="SAM" id="MobiDB-lite"/>
    </source>
</evidence>
<evidence type="ECO:0000256" key="2">
    <source>
        <dbReference type="ARBA" id="ARBA00022679"/>
    </source>
</evidence>
<evidence type="ECO:0000256" key="7">
    <source>
        <dbReference type="SAM" id="Phobius"/>
    </source>
</evidence>
<keyword evidence="2" id="KW-0808">Transferase</keyword>
<evidence type="ECO:0000313" key="9">
    <source>
        <dbReference type="EMBL" id="MDC3984449.1"/>
    </source>
</evidence>
<sequence>MRPDEIRPGGLVAGKYRIRTILGRGHGVLVEAFNTEFDQRVAIRLLLAGQTDDKELERFRREARTLAKLESEHVARIIDVGTQQDGTFYLVRQFLEGTDLATHVKTRGPLPLQEACLLILQAAEAVAETHGHGIIFRELQPQHLFVTTRVGGAPFLKVIDFGTAKLMRDVAAPMAGEMTATTMLGLSPYSSPEIVRKAKSIDVRADVWSLGAILYFLLTARPPFEGEMAMLMLQITKEEPRPVTQLRRDLPPEIDQILGWALAKDVDGRFANVHGFAHALRPYVTAEGQVIIDRIGAITHAAKQRKKTGSVPPPPLPTPAPPPRGSAAGQAADIEDEESVTRIQSSAAALGEMERTMFLAGDFVPQPPGPPKDAKSGTPGTVPFPNPPGGGPVFGGAASGMGPSVLGPSGAPDAGSRPGQNAWAAGRADPATPSGAVIAPPGTGPVGVVEPNPFAPKKDRRILFGGLAAAAVLVPVILVLLLVGGDKKDGEGTTADSAGPVAVAPPQTTTAAQAATAPPPATTETTPPPAEDPVAVNTPPAGDPNPGKPASGGNAGGGTAPFGTTPNSGATPKPTATATSTAKAPPTATATATPTAAPAGGGNGTLVAVAVGGTCAFSVNGASKGTTSTLKLSLSPGTYSVSCKPASGATKSRSVAIKSGETAMAMFKLQ</sequence>
<dbReference type="InterPro" id="IPR000719">
    <property type="entry name" value="Prot_kinase_dom"/>
</dbReference>
<dbReference type="PANTHER" id="PTHR43671">
    <property type="entry name" value="SERINE/THREONINE-PROTEIN KINASE NEK"/>
    <property type="match status" value="1"/>
</dbReference>
<dbReference type="EC" id="2.7.11.1" evidence="1"/>
<dbReference type="CDD" id="cd14014">
    <property type="entry name" value="STKc_PknB_like"/>
    <property type="match status" value="1"/>
</dbReference>
<dbReference type="Proteomes" id="UP001151081">
    <property type="component" value="Unassembled WGS sequence"/>
</dbReference>
<feature type="region of interest" description="Disordered" evidence="6">
    <location>
        <begin position="302"/>
        <end position="339"/>
    </location>
</feature>
<evidence type="ECO:0000256" key="3">
    <source>
        <dbReference type="ARBA" id="ARBA00022741"/>
    </source>
</evidence>
<keyword evidence="10" id="KW-1185">Reference proteome</keyword>
<dbReference type="PROSITE" id="PS50011">
    <property type="entry name" value="PROTEIN_KINASE_DOM"/>
    <property type="match status" value="1"/>
</dbReference>
<evidence type="ECO:0000259" key="8">
    <source>
        <dbReference type="PROSITE" id="PS50011"/>
    </source>
</evidence>
<dbReference type="Pfam" id="PF00069">
    <property type="entry name" value="Pkinase"/>
    <property type="match status" value="1"/>
</dbReference>
<dbReference type="AlphaFoldDB" id="A0A9X3X637"/>
<protein>
    <recommendedName>
        <fullName evidence="1">non-specific serine/threonine protein kinase</fullName>
        <ecNumber evidence="1">2.7.11.1</ecNumber>
    </recommendedName>
</protein>
<feature type="region of interest" description="Disordered" evidence="6">
    <location>
        <begin position="489"/>
        <end position="600"/>
    </location>
</feature>
<dbReference type="PANTHER" id="PTHR43671:SF13">
    <property type="entry name" value="SERINE_THREONINE-PROTEIN KINASE NEK2"/>
    <property type="match status" value="1"/>
</dbReference>
<dbReference type="SUPFAM" id="SSF56112">
    <property type="entry name" value="Protein kinase-like (PK-like)"/>
    <property type="match status" value="1"/>
</dbReference>
<feature type="compositionally biased region" description="Pro residues" evidence="6">
    <location>
        <begin position="311"/>
        <end position="324"/>
    </location>
</feature>
<feature type="compositionally biased region" description="Low complexity" evidence="6">
    <location>
        <begin position="500"/>
        <end position="516"/>
    </location>
</feature>
<evidence type="ECO:0000256" key="1">
    <source>
        <dbReference type="ARBA" id="ARBA00012513"/>
    </source>
</evidence>
<dbReference type="Gene3D" id="3.30.200.20">
    <property type="entry name" value="Phosphorylase Kinase, domain 1"/>
    <property type="match status" value="1"/>
</dbReference>
<dbReference type="InterPro" id="IPR011009">
    <property type="entry name" value="Kinase-like_dom_sf"/>
</dbReference>
<evidence type="ECO:0000313" key="10">
    <source>
        <dbReference type="Proteomes" id="UP001151081"/>
    </source>
</evidence>
<dbReference type="Gene3D" id="1.10.510.10">
    <property type="entry name" value="Transferase(Phosphotransferase) domain 1"/>
    <property type="match status" value="1"/>
</dbReference>
<evidence type="ECO:0000256" key="5">
    <source>
        <dbReference type="ARBA" id="ARBA00022840"/>
    </source>
</evidence>
<name>A0A9X3X637_9BACT</name>
<feature type="transmembrane region" description="Helical" evidence="7">
    <location>
        <begin position="462"/>
        <end position="483"/>
    </location>
</feature>
<feature type="compositionally biased region" description="Low complexity" evidence="6">
    <location>
        <begin position="561"/>
        <end position="598"/>
    </location>
</feature>
<gene>
    <name evidence="9" type="ORF">KEG57_28340</name>
</gene>
<dbReference type="GO" id="GO:0004674">
    <property type="term" value="F:protein serine/threonine kinase activity"/>
    <property type="evidence" value="ECO:0007669"/>
    <property type="project" value="UniProtKB-KW"/>
</dbReference>
<keyword evidence="7" id="KW-1133">Transmembrane helix</keyword>
<evidence type="ECO:0000256" key="4">
    <source>
        <dbReference type="ARBA" id="ARBA00022777"/>
    </source>
</evidence>
<organism evidence="9 10">
    <name type="scientific">Polyangium jinanense</name>
    <dbReference type="NCBI Taxonomy" id="2829994"/>
    <lineage>
        <taxon>Bacteria</taxon>
        <taxon>Pseudomonadati</taxon>
        <taxon>Myxococcota</taxon>
        <taxon>Polyangia</taxon>
        <taxon>Polyangiales</taxon>
        <taxon>Polyangiaceae</taxon>
        <taxon>Polyangium</taxon>
    </lineage>
</organism>
<feature type="region of interest" description="Disordered" evidence="6">
    <location>
        <begin position="361"/>
        <end position="444"/>
    </location>
</feature>
<dbReference type="RefSeq" id="WP_272425761.1">
    <property type="nucleotide sequence ID" value="NZ_JAGTJJ010000020.1"/>
</dbReference>
<dbReference type="GO" id="GO:0005524">
    <property type="term" value="F:ATP binding"/>
    <property type="evidence" value="ECO:0007669"/>
    <property type="project" value="UniProtKB-KW"/>
</dbReference>
<accession>A0A9X3X637</accession>
<keyword evidence="5" id="KW-0067">ATP-binding</keyword>
<comment type="caution">
    <text evidence="9">The sequence shown here is derived from an EMBL/GenBank/DDBJ whole genome shotgun (WGS) entry which is preliminary data.</text>
</comment>
<feature type="compositionally biased region" description="Low complexity" evidence="6">
    <location>
        <begin position="435"/>
        <end position="444"/>
    </location>
</feature>
<keyword evidence="7" id="KW-0812">Transmembrane</keyword>
<reference evidence="9 10" key="1">
    <citation type="submission" date="2021-04" db="EMBL/GenBank/DDBJ databases">
        <title>Genome analysis of Polyangium sp.</title>
        <authorList>
            <person name="Li Y."/>
            <person name="Wang J."/>
        </authorList>
    </citation>
    <scope>NUCLEOTIDE SEQUENCE [LARGE SCALE GENOMIC DNA]</scope>
    <source>
        <strain evidence="9 10">SDU14</strain>
    </source>
</reference>
<feature type="compositionally biased region" description="Pro residues" evidence="6">
    <location>
        <begin position="517"/>
        <end position="531"/>
    </location>
</feature>
<dbReference type="InterPro" id="IPR050660">
    <property type="entry name" value="NEK_Ser/Thr_kinase"/>
</dbReference>
<dbReference type="EMBL" id="JAGTJJ010000020">
    <property type="protein sequence ID" value="MDC3984449.1"/>
    <property type="molecule type" value="Genomic_DNA"/>
</dbReference>
<keyword evidence="4 9" id="KW-0418">Kinase</keyword>
<keyword evidence="3" id="KW-0547">Nucleotide-binding</keyword>
<feature type="domain" description="Protein kinase" evidence="8">
    <location>
        <begin position="16"/>
        <end position="284"/>
    </location>
</feature>
<keyword evidence="9" id="KW-0723">Serine/threonine-protein kinase</keyword>